<dbReference type="PANTHER" id="PTHR18895:SF74">
    <property type="entry name" value="MTRF1L RELEASE FACTOR GLUTAMINE METHYLTRANSFERASE"/>
    <property type="match status" value="1"/>
</dbReference>
<evidence type="ECO:0000256" key="5">
    <source>
        <dbReference type="HAMAP-Rule" id="MF_02126"/>
    </source>
</evidence>
<dbReference type="NCBIfam" id="TIGR00536">
    <property type="entry name" value="hemK_fam"/>
    <property type="match status" value="1"/>
</dbReference>
<dbReference type="InterPro" id="IPR002052">
    <property type="entry name" value="DNA_methylase_N6_adenine_CS"/>
</dbReference>
<keyword evidence="3 5" id="KW-0949">S-adenosyl-L-methionine</keyword>
<dbReference type="NCBIfam" id="TIGR03534">
    <property type="entry name" value="RF_mod_PrmC"/>
    <property type="match status" value="1"/>
</dbReference>
<dbReference type="InterPro" id="IPR007848">
    <property type="entry name" value="Small_mtfrase_dom"/>
</dbReference>
<dbReference type="InterPro" id="IPR050320">
    <property type="entry name" value="N5-glutamine_MTase"/>
</dbReference>
<accession>A0A6P1TFF8</accession>
<dbReference type="Gene3D" id="1.10.8.10">
    <property type="entry name" value="DNA helicase RuvA subunit, C-terminal domain"/>
    <property type="match status" value="1"/>
</dbReference>
<name>A0A6P1TFF8_9FIRM</name>
<dbReference type="GO" id="GO:0003676">
    <property type="term" value="F:nucleic acid binding"/>
    <property type="evidence" value="ECO:0007669"/>
    <property type="project" value="InterPro"/>
</dbReference>
<reference evidence="8 9" key="1">
    <citation type="submission" date="2020-01" db="EMBL/GenBank/DDBJ databases">
        <title>Genome analysis of Anaerocolumna sp. CBA3638.</title>
        <authorList>
            <person name="Kim J."/>
            <person name="Roh S.W."/>
        </authorList>
    </citation>
    <scope>NUCLEOTIDE SEQUENCE [LARGE SCALE GENOMIC DNA]</scope>
    <source>
        <strain evidence="8 9">CBA3638</strain>
    </source>
</reference>
<keyword evidence="9" id="KW-1185">Reference proteome</keyword>
<dbReference type="InterPro" id="IPR019874">
    <property type="entry name" value="RF_methyltr_PrmC"/>
</dbReference>
<proteinExistence type="inferred from homology"/>
<dbReference type="CDD" id="cd02440">
    <property type="entry name" value="AdoMet_MTases"/>
    <property type="match status" value="1"/>
</dbReference>
<dbReference type="GO" id="GO:0032259">
    <property type="term" value="P:methylation"/>
    <property type="evidence" value="ECO:0007669"/>
    <property type="project" value="UniProtKB-KW"/>
</dbReference>
<dbReference type="SUPFAM" id="SSF53335">
    <property type="entry name" value="S-adenosyl-L-methionine-dependent methyltransferases"/>
    <property type="match status" value="1"/>
</dbReference>
<dbReference type="Proteomes" id="UP000464314">
    <property type="component" value="Chromosome"/>
</dbReference>
<comment type="catalytic activity">
    <reaction evidence="4 5">
        <text>L-glutaminyl-[peptide chain release factor] + S-adenosyl-L-methionine = N(5)-methyl-L-glutaminyl-[peptide chain release factor] + S-adenosyl-L-homocysteine + H(+)</text>
        <dbReference type="Rhea" id="RHEA:42896"/>
        <dbReference type="Rhea" id="RHEA-COMP:10271"/>
        <dbReference type="Rhea" id="RHEA-COMP:10272"/>
        <dbReference type="ChEBI" id="CHEBI:15378"/>
        <dbReference type="ChEBI" id="CHEBI:30011"/>
        <dbReference type="ChEBI" id="CHEBI:57856"/>
        <dbReference type="ChEBI" id="CHEBI:59789"/>
        <dbReference type="ChEBI" id="CHEBI:61891"/>
        <dbReference type="EC" id="2.1.1.297"/>
    </reaction>
</comment>
<feature type="binding site" evidence="5">
    <location>
        <position position="182"/>
    </location>
    <ligand>
        <name>S-adenosyl-L-methionine</name>
        <dbReference type="ChEBI" id="CHEBI:59789"/>
    </ligand>
</feature>
<feature type="domain" description="Methyltransferase small" evidence="6">
    <location>
        <begin position="98"/>
        <end position="198"/>
    </location>
</feature>
<keyword evidence="2 5" id="KW-0808">Transferase</keyword>
<dbReference type="InterPro" id="IPR004556">
    <property type="entry name" value="HemK-like"/>
</dbReference>
<protein>
    <recommendedName>
        <fullName evidence="5">Release factor glutamine methyltransferase</fullName>
        <shortName evidence="5">RF MTase</shortName>
        <ecNumber evidence="5">2.1.1.297</ecNumber>
    </recommendedName>
    <alternativeName>
        <fullName evidence="5">N5-glutamine methyltransferase PrmC</fullName>
    </alternativeName>
    <alternativeName>
        <fullName evidence="5">Protein-(glutamine-N5) MTase PrmC</fullName>
    </alternativeName>
    <alternativeName>
        <fullName evidence="5">Protein-glutamine N-methyltransferase PrmC</fullName>
    </alternativeName>
</protein>
<dbReference type="EC" id="2.1.1.297" evidence="5"/>
<evidence type="ECO:0000313" key="8">
    <source>
        <dbReference type="EMBL" id="QHQ59884.1"/>
    </source>
</evidence>
<gene>
    <name evidence="5 8" type="primary">prmC</name>
    <name evidence="8" type="ORF">Ana3638_02970</name>
</gene>
<dbReference type="InterPro" id="IPR040758">
    <property type="entry name" value="PrmC_N"/>
</dbReference>
<sequence length="283" mass="32084">MITLENALNQGRAVLKEKGITDWDLDAWYLLSYYFQVNRTQFIMHSQKEITEEQLNFYLELIQKRSKHIPLQYITGEQEFMGLKFRVTEDVLIPRQDTEILVEEVLKVSGGKDILDLCTGSGCIIISLSKLGNIKSGVGVDISPKALEIARENAGKLQADVTFIESDIYTQVRGKYDIIISNPPYIPTQDIAVLMEEVKDHEPVLALDGSTDGLYFYKNIIHDINLYLKPDGYVFFEIGYNQADAVSELLREAGITEIKVKKDLAGLNRVISGRLKKTQEPFT</sequence>
<evidence type="ECO:0000259" key="6">
    <source>
        <dbReference type="Pfam" id="PF05175"/>
    </source>
</evidence>
<dbReference type="EMBL" id="CP048000">
    <property type="protein sequence ID" value="QHQ59884.1"/>
    <property type="molecule type" value="Genomic_DNA"/>
</dbReference>
<dbReference type="Pfam" id="PF17827">
    <property type="entry name" value="PrmC_N"/>
    <property type="match status" value="1"/>
</dbReference>
<comment type="similarity">
    <text evidence="5">Belongs to the protein N5-glutamine methyltransferase family. PrmC subfamily.</text>
</comment>
<keyword evidence="1 5" id="KW-0489">Methyltransferase</keyword>
<evidence type="ECO:0000256" key="3">
    <source>
        <dbReference type="ARBA" id="ARBA00022691"/>
    </source>
</evidence>
<evidence type="ECO:0000256" key="2">
    <source>
        <dbReference type="ARBA" id="ARBA00022679"/>
    </source>
</evidence>
<comment type="function">
    <text evidence="5">Methylates the class 1 translation termination release factors RF1/PrfA and RF2/PrfB on the glutamine residue of the universally conserved GGQ motif.</text>
</comment>
<feature type="domain" description="Release factor glutamine methyltransferase N-terminal" evidence="7">
    <location>
        <begin position="7"/>
        <end position="76"/>
    </location>
</feature>
<dbReference type="GO" id="GO:0102559">
    <property type="term" value="F:peptide chain release factor N(5)-glutamine methyltransferase activity"/>
    <property type="evidence" value="ECO:0007669"/>
    <property type="project" value="UniProtKB-EC"/>
</dbReference>
<dbReference type="InterPro" id="IPR029063">
    <property type="entry name" value="SAM-dependent_MTases_sf"/>
</dbReference>
<dbReference type="Gene3D" id="3.40.50.150">
    <property type="entry name" value="Vaccinia Virus protein VP39"/>
    <property type="match status" value="1"/>
</dbReference>
<dbReference type="AlphaFoldDB" id="A0A6P1TFF8"/>
<comment type="caution">
    <text evidence="5">Lacks conserved residue(s) required for the propagation of feature annotation.</text>
</comment>
<evidence type="ECO:0000256" key="1">
    <source>
        <dbReference type="ARBA" id="ARBA00022603"/>
    </source>
</evidence>
<evidence type="ECO:0000259" key="7">
    <source>
        <dbReference type="Pfam" id="PF17827"/>
    </source>
</evidence>
<dbReference type="HAMAP" id="MF_02126">
    <property type="entry name" value="RF_methyltr_PrmC"/>
    <property type="match status" value="1"/>
</dbReference>
<dbReference type="PANTHER" id="PTHR18895">
    <property type="entry name" value="HEMK METHYLTRANSFERASE"/>
    <property type="match status" value="1"/>
</dbReference>
<feature type="binding site" evidence="5">
    <location>
        <begin position="182"/>
        <end position="185"/>
    </location>
    <ligand>
        <name>substrate</name>
    </ligand>
</feature>
<evidence type="ECO:0000256" key="4">
    <source>
        <dbReference type="ARBA" id="ARBA00048391"/>
    </source>
</evidence>
<feature type="binding site" evidence="5">
    <location>
        <position position="141"/>
    </location>
    <ligand>
        <name>S-adenosyl-L-methionine</name>
        <dbReference type="ChEBI" id="CHEBI:59789"/>
    </ligand>
</feature>
<dbReference type="KEGG" id="anr:Ana3638_02970"/>
<organism evidence="8 9">
    <name type="scientific">Anaerocolumna sedimenticola</name>
    <dbReference type="NCBI Taxonomy" id="2696063"/>
    <lineage>
        <taxon>Bacteria</taxon>
        <taxon>Bacillati</taxon>
        <taxon>Bacillota</taxon>
        <taxon>Clostridia</taxon>
        <taxon>Lachnospirales</taxon>
        <taxon>Lachnospiraceae</taxon>
        <taxon>Anaerocolumna</taxon>
    </lineage>
</organism>
<dbReference type="PROSITE" id="PS00092">
    <property type="entry name" value="N6_MTASE"/>
    <property type="match status" value="1"/>
</dbReference>
<dbReference type="Pfam" id="PF05175">
    <property type="entry name" value="MTS"/>
    <property type="match status" value="1"/>
</dbReference>
<evidence type="ECO:0000313" key="9">
    <source>
        <dbReference type="Proteomes" id="UP000464314"/>
    </source>
</evidence>